<dbReference type="HOGENOM" id="CLU_3335449_0_0_1"/>
<dbReference type="Proteomes" id="UP000008177">
    <property type="component" value="Unplaced contigs"/>
</dbReference>
<reference evidence="2" key="1">
    <citation type="journal article" date="2011" name="PLoS Genet.">
        <title>Genomic analysis of the necrotrophic fungal pathogens Sclerotinia sclerotiorum and Botrytis cinerea.</title>
        <authorList>
            <person name="Amselem J."/>
            <person name="Cuomo C.A."/>
            <person name="van Kan J.A."/>
            <person name="Viaud M."/>
            <person name="Benito E.P."/>
            <person name="Couloux A."/>
            <person name="Coutinho P.M."/>
            <person name="de Vries R.P."/>
            <person name="Dyer P.S."/>
            <person name="Fillinger S."/>
            <person name="Fournier E."/>
            <person name="Gout L."/>
            <person name="Hahn M."/>
            <person name="Kohn L."/>
            <person name="Lapalu N."/>
            <person name="Plummer K.M."/>
            <person name="Pradier J.M."/>
            <person name="Quevillon E."/>
            <person name="Sharon A."/>
            <person name="Simon A."/>
            <person name="ten Have A."/>
            <person name="Tudzynski B."/>
            <person name="Tudzynski P."/>
            <person name="Wincker P."/>
            <person name="Andrew M."/>
            <person name="Anthouard V."/>
            <person name="Beever R.E."/>
            <person name="Beffa R."/>
            <person name="Benoit I."/>
            <person name="Bouzid O."/>
            <person name="Brault B."/>
            <person name="Chen Z."/>
            <person name="Choquer M."/>
            <person name="Collemare J."/>
            <person name="Cotton P."/>
            <person name="Danchin E.G."/>
            <person name="Da Silva C."/>
            <person name="Gautier A."/>
            <person name="Giraud C."/>
            <person name="Giraud T."/>
            <person name="Gonzalez C."/>
            <person name="Grossetete S."/>
            <person name="Guldener U."/>
            <person name="Henrissat B."/>
            <person name="Howlett B.J."/>
            <person name="Kodira C."/>
            <person name="Kretschmer M."/>
            <person name="Lappartient A."/>
            <person name="Leroch M."/>
            <person name="Levis C."/>
            <person name="Mauceli E."/>
            <person name="Neuveglise C."/>
            <person name="Oeser B."/>
            <person name="Pearson M."/>
            <person name="Poulain J."/>
            <person name="Poussereau N."/>
            <person name="Quesneville H."/>
            <person name="Rascle C."/>
            <person name="Schumacher J."/>
            <person name="Segurens B."/>
            <person name="Sexton A."/>
            <person name="Silva E."/>
            <person name="Sirven C."/>
            <person name="Soanes D.M."/>
            <person name="Talbot N.J."/>
            <person name="Templeton M."/>
            <person name="Yandava C."/>
            <person name="Yarden O."/>
            <person name="Zeng Q."/>
            <person name="Rollins J.A."/>
            <person name="Lebrun M.H."/>
            <person name="Dickman M."/>
        </authorList>
    </citation>
    <scope>NUCLEOTIDE SEQUENCE [LARGE SCALE GENOMIC DNA]</scope>
    <source>
        <strain evidence="2">T4</strain>
    </source>
</reference>
<protein>
    <submittedName>
        <fullName evidence="1">Uncharacterized protein</fullName>
    </submittedName>
</protein>
<evidence type="ECO:0000313" key="2">
    <source>
        <dbReference type="Proteomes" id="UP000008177"/>
    </source>
</evidence>
<name>G2XNX3_BOTF4</name>
<sequence length="38" mass="4821">MDVSQKFWKWMIDHLWGLWQWLNRQTFLRLLIAFPLMA</sequence>
<evidence type="ECO:0000313" key="1">
    <source>
        <dbReference type="EMBL" id="CCD42579.1"/>
    </source>
</evidence>
<accession>G2XNX3</accession>
<dbReference type="EMBL" id="FQ790246">
    <property type="protein sequence ID" value="CCD42579.1"/>
    <property type="molecule type" value="Genomic_DNA"/>
</dbReference>
<dbReference type="AlphaFoldDB" id="G2XNX3"/>
<organism evidence="1 2">
    <name type="scientific">Botryotinia fuckeliana (strain T4)</name>
    <name type="common">Noble rot fungus</name>
    <name type="synonym">Botrytis cinerea</name>
    <dbReference type="NCBI Taxonomy" id="999810"/>
    <lineage>
        <taxon>Eukaryota</taxon>
        <taxon>Fungi</taxon>
        <taxon>Dikarya</taxon>
        <taxon>Ascomycota</taxon>
        <taxon>Pezizomycotina</taxon>
        <taxon>Leotiomycetes</taxon>
        <taxon>Helotiales</taxon>
        <taxon>Sclerotiniaceae</taxon>
        <taxon>Botrytis</taxon>
    </lineage>
</organism>
<gene>
    <name evidence="1" type="ORF">BofuT4_uP076620.1</name>
</gene>
<dbReference type="InParanoid" id="G2XNX3"/>
<proteinExistence type="predicted"/>